<keyword evidence="3" id="KW-1185">Reference proteome</keyword>
<accession>A0A8S1YJS6</accession>
<dbReference type="Proteomes" id="UP000689195">
    <property type="component" value="Unassembled WGS sequence"/>
</dbReference>
<evidence type="ECO:0000256" key="1">
    <source>
        <dbReference type="SAM" id="Phobius"/>
    </source>
</evidence>
<evidence type="ECO:0000313" key="2">
    <source>
        <dbReference type="EMBL" id="CAD8213738.1"/>
    </source>
</evidence>
<dbReference type="EMBL" id="CAJJDO010000185">
    <property type="protein sequence ID" value="CAD8213738.1"/>
    <property type="molecule type" value="Genomic_DNA"/>
</dbReference>
<proteinExistence type="predicted"/>
<sequence>MRMEYTYSYRNQVTILKQDSLKKPILMILILITVIVIVQRHITGVVASLVKEAVYHLQVPYSLFSLKSYCYGNQFSGDTPNIN</sequence>
<protein>
    <submittedName>
        <fullName evidence="2">Uncharacterized protein</fullName>
    </submittedName>
</protein>
<keyword evidence="1" id="KW-0472">Membrane</keyword>
<keyword evidence="1" id="KW-0812">Transmembrane</keyword>
<dbReference type="AlphaFoldDB" id="A0A8S1YJS6"/>
<name>A0A8S1YJS6_9CILI</name>
<keyword evidence="1" id="KW-1133">Transmembrane helix</keyword>
<organism evidence="2 3">
    <name type="scientific">Paramecium pentaurelia</name>
    <dbReference type="NCBI Taxonomy" id="43138"/>
    <lineage>
        <taxon>Eukaryota</taxon>
        <taxon>Sar</taxon>
        <taxon>Alveolata</taxon>
        <taxon>Ciliophora</taxon>
        <taxon>Intramacronucleata</taxon>
        <taxon>Oligohymenophorea</taxon>
        <taxon>Peniculida</taxon>
        <taxon>Parameciidae</taxon>
        <taxon>Paramecium</taxon>
    </lineage>
</organism>
<reference evidence="2" key="1">
    <citation type="submission" date="2021-01" db="EMBL/GenBank/DDBJ databases">
        <authorList>
            <consortium name="Genoscope - CEA"/>
            <person name="William W."/>
        </authorList>
    </citation>
    <scope>NUCLEOTIDE SEQUENCE</scope>
</reference>
<comment type="caution">
    <text evidence="2">The sequence shown here is derived from an EMBL/GenBank/DDBJ whole genome shotgun (WGS) entry which is preliminary data.</text>
</comment>
<feature type="transmembrane region" description="Helical" evidence="1">
    <location>
        <begin position="25"/>
        <end position="42"/>
    </location>
</feature>
<gene>
    <name evidence="2" type="ORF">PPENT_87.1.T1850007</name>
</gene>
<evidence type="ECO:0000313" key="3">
    <source>
        <dbReference type="Proteomes" id="UP000689195"/>
    </source>
</evidence>